<reference evidence="1 2" key="1">
    <citation type="submission" date="2018-06" db="EMBL/GenBank/DDBJ databases">
        <authorList>
            <consortium name="Pathogen Informatics"/>
            <person name="Doyle S."/>
        </authorList>
    </citation>
    <scope>NUCLEOTIDE SEQUENCE [LARGE SCALE GENOMIC DNA]</scope>
    <source>
        <strain evidence="1 2">NCTC11621</strain>
    </source>
</reference>
<organism evidence="1 2">
    <name type="scientific">Pasteurella canis</name>
    <dbReference type="NCBI Taxonomy" id="753"/>
    <lineage>
        <taxon>Bacteria</taxon>
        <taxon>Pseudomonadati</taxon>
        <taxon>Pseudomonadota</taxon>
        <taxon>Gammaproteobacteria</taxon>
        <taxon>Pasteurellales</taxon>
        <taxon>Pasteurellaceae</taxon>
        <taxon>Pasteurella</taxon>
    </lineage>
</organism>
<sequence>MRKYSVVTYREDETVEGQPFIIATGKTYQEAAQIAREAMDNDPLVYGSTLRVERSPYEITVFNKQGEIAFTGEYPTYAQACEVSDYLKTTGLYSEIRISHPDGLGGDQ</sequence>
<dbReference type="AlphaFoldDB" id="A0A379EW12"/>
<dbReference type="EMBL" id="UGTV01000015">
    <property type="protein sequence ID" value="SUC10598.1"/>
    <property type="molecule type" value="Genomic_DNA"/>
</dbReference>
<evidence type="ECO:0000313" key="1">
    <source>
        <dbReference type="EMBL" id="SUC10598.1"/>
    </source>
</evidence>
<dbReference type="Proteomes" id="UP000254704">
    <property type="component" value="Unassembled WGS sequence"/>
</dbReference>
<protein>
    <submittedName>
        <fullName evidence="1">Uncharacterized protein</fullName>
    </submittedName>
</protein>
<gene>
    <name evidence="1" type="ORF">NCTC11621_01660</name>
</gene>
<evidence type="ECO:0000313" key="2">
    <source>
        <dbReference type="Proteomes" id="UP000254704"/>
    </source>
</evidence>
<name>A0A379EW12_9PAST</name>
<dbReference type="RefSeq" id="WP_115323220.1">
    <property type="nucleotide sequence ID" value="NZ_UGTV01000015.1"/>
</dbReference>
<accession>A0A379EW12</accession>
<proteinExistence type="predicted"/>